<evidence type="ECO:0000313" key="4">
    <source>
        <dbReference type="Proteomes" id="UP000253426"/>
    </source>
</evidence>
<dbReference type="PROSITE" id="PS50018">
    <property type="entry name" value="RAS_GTPASE_ACTIV_2"/>
    <property type="match status" value="1"/>
</dbReference>
<dbReference type="SUPFAM" id="SSF48350">
    <property type="entry name" value="GTPase activation domain, GAP"/>
    <property type="match status" value="1"/>
</dbReference>
<reference evidence="3 4" key="1">
    <citation type="submission" date="2018-06" db="EMBL/GenBank/DDBJ databases">
        <title>Genomic Encyclopedia of Type Strains, Phase IV (KMG-IV): sequencing the most valuable type-strain genomes for metagenomic binning, comparative biology and taxonomic classification.</title>
        <authorList>
            <person name="Goeker M."/>
        </authorList>
    </citation>
    <scope>NUCLEOTIDE SEQUENCE [LARGE SCALE GENOMIC DNA]</scope>
    <source>
        <strain evidence="3 4">DSM 25532</strain>
    </source>
</reference>
<accession>A0A366HMQ2</accession>
<protein>
    <recommendedName>
        <fullName evidence="2">Ras-GAP domain-containing protein</fullName>
    </recommendedName>
</protein>
<feature type="domain" description="Ras-GAP" evidence="2">
    <location>
        <begin position="35"/>
        <end position="196"/>
    </location>
</feature>
<evidence type="ECO:0000313" key="3">
    <source>
        <dbReference type="EMBL" id="RBP44429.1"/>
    </source>
</evidence>
<feature type="region of interest" description="Disordered" evidence="1">
    <location>
        <begin position="431"/>
        <end position="455"/>
    </location>
</feature>
<feature type="compositionally biased region" description="Low complexity" evidence="1">
    <location>
        <begin position="442"/>
        <end position="455"/>
    </location>
</feature>
<proteinExistence type="predicted"/>
<name>A0A366HMQ2_9BACT</name>
<dbReference type="InterPro" id="IPR008936">
    <property type="entry name" value="Rho_GTPase_activation_prot"/>
</dbReference>
<dbReference type="EMBL" id="QNRR01000004">
    <property type="protein sequence ID" value="RBP44429.1"/>
    <property type="molecule type" value="Genomic_DNA"/>
</dbReference>
<dbReference type="OrthoDB" id="206524at2"/>
<evidence type="ECO:0000256" key="1">
    <source>
        <dbReference type="SAM" id="MobiDB-lite"/>
    </source>
</evidence>
<dbReference type="InterPro" id="IPR001936">
    <property type="entry name" value="RasGAP_dom"/>
</dbReference>
<dbReference type="RefSeq" id="WP_113958835.1">
    <property type="nucleotide sequence ID" value="NZ_QNRR01000004.1"/>
</dbReference>
<dbReference type="Proteomes" id="UP000253426">
    <property type="component" value="Unassembled WGS sequence"/>
</dbReference>
<dbReference type="AlphaFoldDB" id="A0A366HMQ2"/>
<gene>
    <name evidence="3" type="ORF">DES53_104249</name>
</gene>
<organism evidence="3 4">
    <name type="scientific">Roseimicrobium gellanilyticum</name>
    <dbReference type="NCBI Taxonomy" id="748857"/>
    <lineage>
        <taxon>Bacteria</taxon>
        <taxon>Pseudomonadati</taxon>
        <taxon>Verrucomicrobiota</taxon>
        <taxon>Verrucomicrobiia</taxon>
        <taxon>Verrucomicrobiales</taxon>
        <taxon>Verrucomicrobiaceae</taxon>
        <taxon>Roseimicrobium</taxon>
    </lineage>
</organism>
<dbReference type="Gene3D" id="1.10.506.10">
    <property type="entry name" value="GTPase Activation - p120gap, domain 1"/>
    <property type="match status" value="1"/>
</dbReference>
<evidence type="ECO:0000259" key="2">
    <source>
        <dbReference type="PROSITE" id="PS50018"/>
    </source>
</evidence>
<comment type="caution">
    <text evidence="3">The sequence shown here is derived from an EMBL/GenBank/DDBJ whole genome shotgun (WGS) entry which is preliminary data.</text>
</comment>
<sequence>MPGEHIDKLVQGYTDRLLYDGPDQDKKSNKVGTDIFNEIESSTLTAQEKQEVYQKLVKAGVQDELKKATADPTTMMRTDSITTRFMTDYMNVYAKDYIDAVRQDTLTATVQAKSQLPSSLNGKMNPFGNYDGVSEQDKAQILKVTGEISTESIRSGERNLTKLSPEAREFMKAALEPLGENQGAKNTVVSNTLLLRGALAQVNKDAVDLRLKPETRDVGELMFGANKATLTFGNTINRPLDNPLGTDKEQNQVVNQMRTKENMGRTLDAFKAVSQGSDSINNFVSEIPLRGFNDRLKELNDKKTQLEQNPTFGDKFKAFFQHGLKGVKGEIEKIEGKIEVTELAKQSVKDGTSMEDLQKKLDGMKVDRAEYLLAMKTAKDVVTLNNAAKSVNMESSFSKEQVDKAILMHETVKPEAEKVQAKIDQQEKVMSVREKLGPKAPQTGQGQSQGKGVSV</sequence>
<keyword evidence="4" id="KW-1185">Reference proteome</keyword>